<keyword evidence="3" id="KW-1185">Reference proteome</keyword>
<accession>A0A6M5YI00</accession>
<evidence type="ECO:0000256" key="1">
    <source>
        <dbReference type="SAM" id="MobiDB-lite"/>
    </source>
</evidence>
<reference evidence="3" key="1">
    <citation type="submission" date="2020-05" db="EMBL/GenBank/DDBJ databases">
        <title>Frigoriglobus tundricola gen. nov., sp. nov., a psychrotolerant cellulolytic planctomycete of the family Gemmataceae with two divergent copies of 16S rRNA gene.</title>
        <authorList>
            <person name="Kulichevskaya I.S."/>
            <person name="Ivanova A.A."/>
            <person name="Naumoff D.G."/>
            <person name="Beletsky A.V."/>
            <person name="Rijpstra W.I.C."/>
            <person name="Sinninghe Damste J.S."/>
            <person name="Mardanov A.V."/>
            <person name="Ravin N.V."/>
            <person name="Dedysh S.N."/>
        </authorList>
    </citation>
    <scope>NUCLEOTIDE SEQUENCE [LARGE SCALE GENOMIC DNA]</scope>
    <source>
        <strain evidence="3">PL17</strain>
    </source>
</reference>
<sequence length="109" mass="11628">MCRRVRRKPDDIARINSVLKYRYEIGLLERRAPPAGAQETGQSGALSAPQQEAAKLSEAHELRALIDGAPAIGAHGRHLTRPGVTLRVMRGVNSGFGTTDCAGLNLNAG</sequence>
<feature type="compositionally biased region" description="Polar residues" evidence="1">
    <location>
        <begin position="39"/>
        <end position="50"/>
    </location>
</feature>
<name>A0A6M5YI00_9BACT</name>
<evidence type="ECO:0000313" key="3">
    <source>
        <dbReference type="Proteomes" id="UP000503447"/>
    </source>
</evidence>
<dbReference type="Proteomes" id="UP000503447">
    <property type="component" value="Chromosome"/>
</dbReference>
<evidence type="ECO:0000313" key="2">
    <source>
        <dbReference type="EMBL" id="QJW92582.1"/>
    </source>
</evidence>
<organism evidence="2 3">
    <name type="scientific">Frigoriglobus tundricola</name>
    <dbReference type="NCBI Taxonomy" id="2774151"/>
    <lineage>
        <taxon>Bacteria</taxon>
        <taxon>Pseudomonadati</taxon>
        <taxon>Planctomycetota</taxon>
        <taxon>Planctomycetia</taxon>
        <taxon>Gemmatales</taxon>
        <taxon>Gemmataceae</taxon>
        <taxon>Frigoriglobus</taxon>
    </lineage>
</organism>
<feature type="region of interest" description="Disordered" evidence="1">
    <location>
        <begin position="34"/>
        <end position="53"/>
    </location>
</feature>
<proteinExistence type="predicted"/>
<dbReference type="AlphaFoldDB" id="A0A6M5YI00"/>
<protein>
    <submittedName>
        <fullName evidence="2">Uncharacterized protein</fullName>
    </submittedName>
</protein>
<gene>
    <name evidence="2" type="ORF">FTUN_0079</name>
</gene>
<dbReference type="EMBL" id="CP053452">
    <property type="protein sequence ID" value="QJW92582.1"/>
    <property type="molecule type" value="Genomic_DNA"/>
</dbReference>
<dbReference type="KEGG" id="ftj:FTUN_0079"/>